<accession>X1DF23</accession>
<dbReference type="AlphaFoldDB" id="X1DF23"/>
<feature type="non-terminal residue" evidence="1">
    <location>
        <position position="1"/>
    </location>
</feature>
<protein>
    <submittedName>
        <fullName evidence="1">Uncharacterized protein</fullName>
    </submittedName>
</protein>
<proteinExistence type="predicted"/>
<evidence type="ECO:0000313" key="1">
    <source>
        <dbReference type="EMBL" id="GAH03659.1"/>
    </source>
</evidence>
<gene>
    <name evidence="1" type="ORF">S01H4_46051</name>
</gene>
<reference evidence="1" key="1">
    <citation type="journal article" date="2014" name="Front. Microbiol.">
        <title>High frequency of phylogenetically diverse reductive dehalogenase-homologous genes in deep subseafloor sedimentary metagenomes.</title>
        <authorList>
            <person name="Kawai M."/>
            <person name="Futagami T."/>
            <person name="Toyoda A."/>
            <person name="Takaki Y."/>
            <person name="Nishi S."/>
            <person name="Hori S."/>
            <person name="Arai W."/>
            <person name="Tsubouchi T."/>
            <person name="Morono Y."/>
            <person name="Uchiyama I."/>
            <person name="Ito T."/>
            <person name="Fujiyama A."/>
            <person name="Inagaki F."/>
            <person name="Takami H."/>
        </authorList>
    </citation>
    <scope>NUCLEOTIDE SEQUENCE</scope>
    <source>
        <strain evidence="1">Expedition CK06-06</strain>
    </source>
</reference>
<organism evidence="1">
    <name type="scientific">marine sediment metagenome</name>
    <dbReference type="NCBI Taxonomy" id="412755"/>
    <lineage>
        <taxon>unclassified sequences</taxon>
        <taxon>metagenomes</taxon>
        <taxon>ecological metagenomes</taxon>
    </lineage>
</organism>
<dbReference type="EMBL" id="BART01025688">
    <property type="protein sequence ID" value="GAH03659.1"/>
    <property type="molecule type" value="Genomic_DNA"/>
</dbReference>
<name>X1DF23_9ZZZZ</name>
<comment type="caution">
    <text evidence="1">The sequence shown here is derived from an EMBL/GenBank/DDBJ whole genome shotgun (WGS) entry which is preliminary data.</text>
</comment>
<sequence length="153" mass="17870">QESLTSLDLNTIDAPIIEIIDGFSKLPYCFTLQSCYGHFLHKNQENPKNIEPLPISDSIARVKYRIAYIALCIQNSDLGRVLFQHLRRIPVIDPEYIQFGCAEWFWKRQVNSYVLQIEPKRYITKDTGSVSYQEALHIEMVRNEFFNGLKKIT</sequence>